<keyword evidence="3" id="KW-0560">Oxidoreductase</keyword>
<evidence type="ECO:0000313" key="8">
    <source>
        <dbReference type="Proteomes" id="UP000737113"/>
    </source>
</evidence>
<comment type="similarity">
    <text evidence="2">Belongs to the iron-containing alcohol dehydrogenase family.</text>
</comment>
<dbReference type="FunFam" id="3.40.50.1970:FF:000003">
    <property type="entry name" value="Alcohol dehydrogenase, iron-containing"/>
    <property type="match status" value="1"/>
</dbReference>
<evidence type="ECO:0000313" key="7">
    <source>
        <dbReference type="EMBL" id="NMH64157.1"/>
    </source>
</evidence>
<dbReference type="InterPro" id="IPR039697">
    <property type="entry name" value="Alcohol_dehydrogenase_Fe"/>
</dbReference>
<evidence type="ECO:0000259" key="6">
    <source>
        <dbReference type="Pfam" id="PF25137"/>
    </source>
</evidence>
<evidence type="ECO:0000256" key="2">
    <source>
        <dbReference type="ARBA" id="ARBA00007358"/>
    </source>
</evidence>
<organism evidence="7 8">
    <name type="scientific">Shewanella salipaludis</name>
    <dbReference type="NCBI Taxonomy" id="2723052"/>
    <lineage>
        <taxon>Bacteria</taxon>
        <taxon>Pseudomonadati</taxon>
        <taxon>Pseudomonadota</taxon>
        <taxon>Gammaproteobacteria</taxon>
        <taxon>Alteromonadales</taxon>
        <taxon>Shewanellaceae</taxon>
        <taxon>Shewanella</taxon>
    </lineage>
</organism>
<dbReference type="Gene3D" id="3.40.50.1970">
    <property type="match status" value="1"/>
</dbReference>
<dbReference type="FunFam" id="1.20.1090.10:FF:000001">
    <property type="entry name" value="Aldehyde-alcohol dehydrogenase"/>
    <property type="match status" value="1"/>
</dbReference>
<dbReference type="InterPro" id="IPR018211">
    <property type="entry name" value="ADH_Fe_CS"/>
</dbReference>
<dbReference type="RefSeq" id="WP_169562855.1">
    <property type="nucleotide sequence ID" value="NZ_JAAXYH010000002.1"/>
</dbReference>
<dbReference type="InterPro" id="IPR001670">
    <property type="entry name" value="ADH_Fe/GldA"/>
</dbReference>
<dbReference type="Pfam" id="PF00465">
    <property type="entry name" value="Fe-ADH"/>
    <property type="match status" value="1"/>
</dbReference>
<dbReference type="GO" id="GO:0004022">
    <property type="term" value="F:alcohol dehydrogenase (NAD+) activity"/>
    <property type="evidence" value="ECO:0007669"/>
    <property type="project" value="TreeGrafter"/>
</dbReference>
<keyword evidence="8" id="KW-1185">Reference proteome</keyword>
<dbReference type="AlphaFoldDB" id="A0A972FWX5"/>
<dbReference type="Proteomes" id="UP000737113">
    <property type="component" value="Unassembled WGS sequence"/>
</dbReference>
<name>A0A972FWX5_9GAMM</name>
<reference evidence="7" key="1">
    <citation type="submission" date="2020-04" db="EMBL/GenBank/DDBJ databases">
        <title>Description of Shewanella salipaludis sp. nov., isolated from a salt marsh.</title>
        <authorList>
            <person name="Park S."/>
            <person name="Yoon J.-H."/>
        </authorList>
    </citation>
    <scope>NUCLEOTIDE SEQUENCE</scope>
    <source>
        <strain evidence="7">SHSM-M6</strain>
    </source>
</reference>
<dbReference type="CDD" id="cd14861">
    <property type="entry name" value="Fe-ADH-like"/>
    <property type="match status" value="1"/>
</dbReference>
<gene>
    <name evidence="7" type="ORF">HC757_03065</name>
</gene>
<dbReference type="GO" id="GO:0046872">
    <property type="term" value="F:metal ion binding"/>
    <property type="evidence" value="ECO:0007669"/>
    <property type="project" value="InterPro"/>
</dbReference>
<sequence>MALQAEWNYPTAISVGAGVLRRLPEACRQLGMTKPLLVTDPGLAQQPMVPRALALCRAAGLESSVFSDIRGNPTADNVSLGMRVFRRGGFDGVIALGGGSSLDAGKTIAMMAAQSQSLSLWDAEDLGDNWTRLDARLMAPVVAIPTTAGTGSEVGRAAVITDSARRVKRILFHPQMLPARVLLDPELTLGLPAHLSAATGMDALSHNLEAYCAPGYHPMAAGIALEAMRLIKLHLPRVVANGDDLEARTQMLVASCMGATAFQRGLGAMHALAHSLGALYDKHHGLLNAILMPYVLRANRSAIEAPIGRLARYLELPEPGFDACLLWLLDLRAELGIPHTLAEIGLGREEAQRIGQMALADAAAAGNPIAFDAEQYAGLFRDALTGSL</sequence>
<evidence type="ECO:0000256" key="1">
    <source>
        <dbReference type="ARBA" id="ARBA00001962"/>
    </source>
</evidence>
<evidence type="ECO:0000256" key="3">
    <source>
        <dbReference type="ARBA" id="ARBA00023002"/>
    </source>
</evidence>
<comment type="cofactor">
    <cofactor evidence="1">
        <name>Fe cation</name>
        <dbReference type="ChEBI" id="CHEBI:24875"/>
    </cofactor>
</comment>
<accession>A0A972FWX5</accession>
<keyword evidence="4" id="KW-0520">NAD</keyword>
<dbReference type="PANTHER" id="PTHR11496">
    <property type="entry name" value="ALCOHOL DEHYDROGENASE"/>
    <property type="match status" value="1"/>
</dbReference>
<dbReference type="Pfam" id="PF25137">
    <property type="entry name" value="ADH_Fe_C"/>
    <property type="match status" value="1"/>
</dbReference>
<protein>
    <submittedName>
        <fullName evidence="7">Iron-containing alcohol dehydrogenase</fullName>
    </submittedName>
</protein>
<dbReference type="Gene3D" id="1.20.1090.10">
    <property type="entry name" value="Dehydroquinate synthase-like - alpha domain"/>
    <property type="match status" value="1"/>
</dbReference>
<evidence type="ECO:0000256" key="4">
    <source>
        <dbReference type="ARBA" id="ARBA00023027"/>
    </source>
</evidence>
<proteinExistence type="inferred from homology"/>
<dbReference type="InterPro" id="IPR056798">
    <property type="entry name" value="ADH_Fe_C"/>
</dbReference>
<feature type="domain" description="Fe-containing alcohol dehydrogenase-like C-terminal" evidence="6">
    <location>
        <begin position="197"/>
        <end position="383"/>
    </location>
</feature>
<dbReference type="SUPFAM" id="SSF56796">
    <property type="entry name" value="Dehydroquinate synthase-like"/>
    <property type="match status" value="1"/>
</dbReference>
<dbReference type="PANTHER" id="PTHR11496:SF102">
    <property type="entry name" value="ALCOHOL DEHYDROGENASE 4"/>
    <property type="match status" value="1"/>
</dbReference>
<dbReference type="PROSITE" id="PS00913">
    <property type="entry name" value="ADH_IRON_1"/>
    <property type="match status" value="1"/>
</dbReference>
<feature type="domain" description="Alcohol dehydrogenase iron-type/glycerol dehydrogenase GldA" evidence="5">
    <location>
        <begin position="10"/>
        <end position="185"/>
    </location>
</feature>
<comment type="caution">
    <text evidence="7">The sequence shown here is derived from an EMBL/GenBank/DDBJ whole genome shotgun (WGS) entry which is preliminary data.</text>
</comment>
<dbReference type="EMBL" id="JAAXYH010000002">
    <property type="protein sequence ID" value="NMH64157.1"/>
    <property type="molecule type" value="Genomic_DNA"/>
</dbReference>
<evidence type="ECO:0000259" key="5">
    <source>
        <dbReference type="Pfam" id="PF00465"/>
    </source>
</evidence>